<dbReference type="OrthoDB" id="9808254at2"/>
<dbReference type="Proteomes" id="UP000298588">
    <property type="component" value="Chromosome"/>
</dbReference>
<dbReference type="RefSeq" id="WP_137098296.1">
    <property type="nucleotide sequence ID" value="NZ_CP039865.1"/>
</dbReference>
<dbReference type="InterPro" id="IPR036249">
    <property type="entry name" value="Thioredoxin-like_sf"/>
</dbReference>
<reference evidence="2 3" key="1">
    <citation type="submission" date="2019-04" db="EMBL/GenBank/DDBJ databases">
        <title>Phreatobacter aquaticus sp. nov.</title>
        <authorList>
            <person name="Choi A."/>
            <person name="Baek K."/>
        </authorList>
    </citation>
    <scope>NUCLEOTIDE SEQUENCE [LARGE SCALE GENOMIC DNA]</scope>
    <source>
        <strain evidence="2 3">NMCR1094</strain>
    </source>
</reference>
<feature type="chain" id="PRO_5020722415" evidence="1">
    <location>
        <begin position="25"/>
        <end position="251"/>
    </location>
</feature>
<keyword evidence="3" id="KW-1185">Reference proteome</keyword>
<sequence length="251" mass="26656">MRGSFTWGGLVAALVCLGATTSFATDRPRAVLELFTSQGCSSCPPADRYVSDMADRPDVIALTMAVDYWDYLGWRDTLADPIHSKRQKAYAAMRGDRQVYTPQMVVNGVAHVVGSDRPAIDRAITQSSGQPGVLAVPVNISQSGDTITVSLPTQTGDLVSADMPATVILLGVSSQETVDIVRGENRGQHVTYRNVVRSHAVLGEWTGGAQSYTVSRSARVASGCGRAVVLLQVGNPRRPGAMLGAAIARLQ</sequence>
<dbReference type="PANTHER" id="PTHR36057:SF1">
    <property type="entry name" value="LIPOPROTEIN LIPID ATTACHMENT SITE-LIKE PROTEIN, PUTATIVE (DUF1223)-RELATED"/>
    <property type="match status" value="1"/>
</dbReference>
<gene>
    <name evidence="2" type="ORF">E8L99_03800</name>
</gene>
<evidence type="ECO:0000313" key="2">
    <source>
        <dbReference type="EMBL" id="QCK84962.1"/>
    </source>
</evidence>
<evidence type="ECO:0000313" key="3">
    <source>
        <dbReference type="Proteomes" id="UP000298588"/>
    </source>
</evidence>
<name>A0A4D7QKY2_9HYPH</name>
<evidence type="ECO:0000256" key="1">
    <source>
        <dbReference type="SAM" id="SignalP"/>
    </source>
</evidence>
<dbReference type="SUPFAM" id="SSF52833">
    <property type="entry name" value="Thioredoxin-like"/>
    <property type="match status" value="1"/>
</dbReference>
<keyword evidence="1" id="KW-0732">Signal</keyword>
<dbReference type="AlphaFoldDB" id="A0A4D7QKY2"/>
<protein>
    <submittedName>
        <fullName evidence="2">DUF1223 domain-containing protein</fullName>
    </submittedName>
</protein>
<proteinExistence type="predicted"/>
<dbReference type="PANTHER" id="PTHR36057">
    <property type="match status" value="1"/>
</dbReference>
<dbReference type="KEGG" id="paqt:E8L99_03800"/>
<dbReference type="EMBL" id="CP039865">
    <property type="protein sequence ID" value="QCK84962.1"/>
    <property type="molecule type" value="Genomic_DNA"/>
</dbReference>
<dbReference type="Pfam" id="PF06764">
    <property type="entry name" value="DUF1223"/>
    <property type="match status" value="1"/>
</dbReference>
<organism evidence="2 3">
    <name type="scientific">Phreatobacter aquaticus</name>
    <dbReference type="NCBI Taxonomy" id="2570229"/>
    <lineage>
        <taxon>Bacteria</taxon>
        <taxon>Pseudomonadati</taxon>
        <taxon>Pseudomonadota</taxon>
        <taxon>Alphaproteobacteria</taxon>
        <taxon>Hyphomicrobiales</taxon>
        <taxon>Phreatobacteraceae</taxon>
        <taxon>Phreatobacter</taxon>
    </lineage>
</organism>
<feature type="signal peptide" evidence="1">
    <location>
        <begin position="1"/>
        <end position="24"/>
    </location>
</feature>
<accession>A0A4D7QKY2</accession>
<dbReference type="InterPro" id="IPR010634">
    <property type="entry name" value="DUF1223"/>
</dbReference>